<organism evidence="3 4">
    <name type="scientific">Candidatus Fimihabitans intestinipullorum</name>
    <dbReference type="NCBI Taxonomy" id="2840820"/>
    <lineage>
        <taxon>Bacteria</taxon>
        <taxon>Bacillati</taxon>
        <taxon>Mycoplasmatota</taxon>
        <taxon>Mycoplasmatota incertae sedis</taxon>
        <taxon>Candidatus Fimihabitans</taxon>
    </lineage>
</organism>
<dbReference type="GO" id="GO:0080120">
    <property type="term" value="P:CAAX-box protein maturation"/>
    <property type="evidence" value="ECO:0007669"/>
    <property type="project" value="UniProtKB-ARBA"/>
</dbReference>
<proteinExistence type="predicted"/>
<feature type="transmembrane region" description="Helical" evidence="1">
    <location>
        <begin position="78"/>
        <end position="97"/>
    </location>
</feature>
<feature type="transmembrane region" description="Helical" evidence="1">
    <location>
        <begin position="188"/>
        <end position="211"/>
    </location>
</feature>
<keyword evidence="3" id="KW-0482">Metalloprotease</keyword>
<feature type="transmembrane region" description="Helical" evidence="1">
    <location>
        <begin position="252"/>
        <end position="270"/>
    </location>
</feature>
<evidence type="ECO:0000313" key="3">
    <source>
        <dbReference type="EMBL" id="HIU22740.1"/>
    </source>
</evidence>
<dbReference type="PANTHER" id="PTHR36435">
    <property type="entry name" value="SLR1288 PROTEIN"/>
    <property type="match status" value="1"/>
</dbReference>
<feature type="transmembrane region" description="Helical" evidence="1">
    <location>
        <begin position="152"/>
        <end position="176"/>
    </location>
</feature>
<dbReference type="EMBL" id="DVML01000025">
    <property type="protein sequence ID" value="HIU22740.1"/>
    <property type="molecule type" value="Genomic_DNA"/>
</dbReference>
<keyword evidence="3" id="KW-0645">Protease</keyword>
<keyword evidence="1" id="KW-0472">Membrane</keyword>
<dbReference type="Pfam" id="PF02517">
    <property type="entry name" value="Rce1-like"/>
    <property type="match status" value="1"/>
</dbReference>
<evidence type="ECO:0000256" key="1">
    <source>
        <dbReference type="SAM" id="Phobius"/>
    </source>
</evidence>
<evidence type="ECO:0000313" key="4">
    <source>
        <dbReference type="Proteomes" id="UP000824087"/>
    </source>
</evidence>
<evidence type="ECO:0000259" key="2">
    <source>
        <dbReference type="Pfam" id="PF02517"/>
    </source>
</evidence>
<dbReference type="GO" id="GO:0004175">
    <property type="term" value="F:endopeptidase activity"/>
    <property type="evidence" value="ECO:0007669"/>
    <property type="project" value="UniProtKB-ARBA"/>
</dbReference>
<feature type="transmembrane region" description="Helical" evidence="1">
    <location>
        <begin position="117"/>
        <end position="140"/>
    </location>
</feature>
<keyword evidence="1" id="KW-0812">Transmembrane</keyword>
<reference evidence="3" key="2">
    <citation type="journal article" date="2021" name="PeerJ">
        <title>Extensive microbial diversity within the chicken gut microbiome revealed by metagenomics and culture.</title>
        <authorList>
            <person name="Gilroy R."/>
            <person name="Ravi A."/>
            <person name="Getino M."/>
            <person name="Pursley I."/>
            <person name="Horton D.L."/>
            <person name="Alikhan N.F."/>
            <person name="Baker D."/>
            <person name="Gharbi K."/>
            <person name="Hall N."/>
            <person name="Watson M."/>
            <person name="Adriaenssens E.M."/>
            <person name="Foster-Nyarko E."/>
            <person name="Jarju S."/>
            <person name="Secka A."/>
            <person name="Antonio M."/>
            <person name="Oren A."/>
            <person name="Chaudhuri R.R."/>
            <person name="La Ragione R."/>
            <person name="Hildebrand F."/>
            <person name="Pallen M.J."/>
        </authorList>
    </citation>
    <scope>NUCLEOTIDE SEQUENCE</scope>
    <source>
        <strain evidence="3">CHK197-8231</strain>
    </source>
</reference>
<feature type="domain" description="CAAX prenyl protease 2/Lysostaphin resistance protein A-like" evidence="2">
    <location>
        <begin position="152"/>
        <end position="238"/>
    </location>
</feature>
<feature type="transmembrane region" description="Helical" evidence="1">
    <location>
        <begin position="12"/>
        <end position="33"/>
    </location>
</feature>
<gene>
    <name evidence="3" type="ORF">IAD49_04070</name>
</gene>
<keyword evidence="3" id="KW-0378">Hydrolase</keyword>
<dbReference type="InterPro" id="IPR003675">
    <property type="entry name" value="Rce1/LyrA-like_dom"/>
</dbReference>
<reference evidence="3" key="1">
    <citation type="submission" date="2020-10" db="EMBL/GenBank/DDBJ databases">
        <authorList>
            <person name="Gilroy R."/>
        </authorList>
    </citation>
    <scope>NUCLEOTIDE SEQUENCE</scope>
    <source>
        <strain evidence="3">CHK197-8231</strain>
    </source>
</reference>
<comment type="caution">
    <text evidence="3">The sequence shown here is derived from an EMBL/GenBank/DDBJ whole genome shotgun (WGS) entry which is preliminary data.</text>
</comment>
<protein>
    <submittedName>
        <fullName evidence="3">CPBP family intramembrane metalloprotease</fullName>
    </submittedName>
</protein>
<dbReference type="GO" id="GO:0008237">
    <property type="term" value="F:metallopeptidase activity"/>
    <property type="evidence" value="ECO:0007669"/>
    <property type="project" value="UniProtKB-KW"/>
</dbReference>
<accession>A0A9D1HWX1</accession>
<dbReference type="AlphaFoldDB" id="A0A9D1HWX1"/>
<keyword evidence="1" id="KW-1133">Transmembrane helix</keyword>
<sequence length="281" mass="32665">MKKKMRNIWNAIQWPLILVIFEFCILFLLLGYFEYHEIQTQLDTHPEWSMAEASKVVNQILETKEGTNAIAQFLLDHLWILVLLNACLLLPIVYHFYKKHQHRFPRHVSDRSKIHILFCSIALALCLNLILTGISSLFGISIETESQLRRPIFWMICSSGIIGPIIEELVFRGIVYDRLQASCPKYRASFFTTILFALYHGNLVQIIYAFAMGSYFIYCYDHYENITASIIAHISANVSTLILLPYLLNLPFIWIVLSCVMLAFVGYYMFQKIRKGISIYS</sequence>
<dbReference type="InterPro" id="IPR052710">
    <property type="entry name" value="CAAX_protease"/>
</dbReference>
<dbReference type="PANTHER" id="PTHR36435:SF1">
    <property type="entry name" value="CAAX AMINO TERMINAL PROTEASE FAMILY PROTEIN"/>
    <property type="match status" value="1"/>
</dbReference>
<name>A0A9D1HWX1_9BACT</name>
<dbReference type="Proteomes" id="UP000824087">
    <property type="component" value="Unassembled WGS sequence"/>
</dbReference>